<dbReference type="KEGG" id="ppsu:NO713_03768"/>
<accession>A0A9W4G7X2</accession>
<name>A0A9W4G7X2_9CYAN</name>
<organism evidence="1 2">
    <name type="scientific">Planktothrix pseudagardhii</name>
    <dbReference type="NCBI Taxonomy" id="132604"/>
    <lineage>
        <taxon>Bacteria</taxon>
        <taxon>Bacillati</taxon>
        <taxon>Cyanobacteriota</taxon>
        <taxon>Cyanophyceae</taxon>
        <taxon>Oscillatoriophycideae</taxon>
        <taxon>Oscillatoriales</taxon>
        <taxon>Microcoleaceae</taxon>
        <taxon>Planktothrix</taxon>
    </lineage>
</organism>
<reference evidence="1" key="1">
    <citation type="submission" date="2020-09" db="EMBL/GenBank/DDBJ databases">
        <authorList>
            <person name="Blom J."/>
        </authorList>
    </citation>
    <scope>NUCLEOTIDE SEQUENCE</scope>
    <source>
        <strain evidence="1">No.713</strain>
    </source>
</reference>
<sequence>MQSLHQVLSLLQSQILTPEQQQFQELCAYWPEIVGTVARLHSRAVSWHRGVLNVATSSSTWSQELTLKRIQLLYRLNQKLLFPVEDIRFSTAQWRYQSHGEQHRSPGSTSDEFSQLWQDHPSRVNWPPTPTEPLIHSHPHGSTTPLTAFQRWANSIQQRSQHIPLCPQCHCPTPPGELTRWSVCCLCAMQTLEGPGTEA</sequence>
<evidence type="ECO:0000313" key="2">
    <source>
        <dbReference type="Proteomes" id="UP001153719"/>
    </source>
</evidence>
<protein>
    <recommendedName>
        <fullName evidence="3">DUF721 domain-containing protein</fullName>
    </recommendedName>
</protein>
<keyword evidence="2" id="KW-1185">Reference proteome</keyword>
<dbReference type="PANTHER" id="PTHR36456">
    <property type="entry name" value="UPF0232 PROTEIN SCO3875"/>
    <property type="match status" value="1"/>
</dbReference>
<dbReference type="Proteomes" id="UP001153719">
    <property type="component" value="Chromosome"/>
</dbReference>
<gene>
    <name evidence="1" type="ORF">NO713_03768</name>
</gene>
<dbReference type="PANTHER" id="PTHR36456:SF1">
    <property type="entry name" value="UPF0232 PROTEIN SCO3875"/>
    <property type="match status" value="1"/>
</dbReference>
<evidence type="ECO:0000313" key="1">
    <source>
        <dbReference type="EMBL" id="CAD5970195.1"/>
    </source>
</evidence>
<dbReference type="Pfam" id="PF05258">
    <property type="entry name" value="DciA"/>
    <property type="match status" value="1"/>
</dbReference>
<dbReference type="RefSeq" id="WP_254174378.1">
    <property type="nucleotide sequence ID" value="NZ_LR882967.1"/>
</dbReference>
<proteinExistence type="predicted"/>
<dbReference type="InterPro" id="IPR007922">
    <property type="entry name" value="DciA-like"/>
</dbReference>
<evidence type="ECO:0008006" key="3">
    <source>
        <dbReference type="Google" id="ProtNLM"/>
    </source>
</evidence>
<dbReference type="EMBL" id="LR882967">
    <property type="protein sequence ID" value="CAD5970195.1"/>
    <property type="molecule type" value="Genomic_DNA"/>
</dbReference>
<dbReference type="AlphaFoldDB" id="A0A9W4G7X2"/>